<dbReference type="AlphaFoldDB" id="A0A0M2UWP2"/>
<feature type="domain" description="YhcG N-terminal" evidence="2">
    <location>
        <begin position="17"/>
        <end position="153"/>
    </location>
</feature>
<dbReference type="InterPro" id="IPR053148">
    <property type="entry name" value="PD-DEXK-like_domain"/>
</dbReference>
<proteinExistence type="predicted"/>
<dbReference type="PATRIC" id="fig|380242.3.peg.1012"/>
<evidence type="ECO:0000313" key="4">
    <source>
        <dbReference type="Proteomes" id="UP000034954"/>
    </source>
</evidence>
<dbReference type="PANTHER" id="PTHR30547:SF0">
    <property type="entry name" value="BLR8175 PROTEIN"/>
    <property type="match status" value="1"/>
</dbReference>
<dbReference type="InterPro" id="IPR011856">
    <property type="entry name" value="tRNA_endonuc-like_dom_sf"/>
</dbReference>
<dbReference type="GO" id="GO:0003676">
    <property type="term" value="F:nucleic acid binding"/>
    <property type="evidence" value="ECO:0007669"/>
    <property type="project" value="InterPro"/>
</dbReference>
<keyword evidence="4" id="KW-1185">Reference proteome</keyword>
<feature type="domain" description="YhcG PDDEXK nuclease" evidence="1">
    <location>
        <begin position="177"/>
        <end position="330"/>
    </location>
</feature>
<dbReference type="Pfam" id="PF17761">
    <property type="entry name" value="DUF1016_N"/>
    <property type="match status" value="1"/>
</dbReference>
<evidence type="ECO:0000259" key="2">
    <source>
        <dbReference type="Pfam" id="PF17761"/>
    </source>
</evidence>
<dbReference type="Pfam" id="PF06250">
    <property type="entry name" value="YhcG_C"/>
    <property type="match status" value="1"/>
</dbReference>
<gene>
    <name evidence="3" type="ORF">BROFUL_00798</name>
</gene>
<dbReference type="InterPro" id="IPR009362">
    <property type="entry name" value="YhcG_C"/>
</dbReference>
<dbReference type="PANTHER" id="PTHR30547">
    <property type="entry name" value="UNCHARACTERIZED PROTEIN YHCG-RELATED"/>
    <property type="match status" value="1"/>
</dbReference>
<reference evidence="3 4" key="1">
    <citation type="journal article" date="2013" name="BMC Microbiol.">
        <title>Identification of the type II cytochrome c maturation pathway in anammox bacteria by comparative genomics.</title>
        <authorList>
            <person name="Ferousi C."/>
            <person name="Speth D.R."/>
            <person name="Reimann J."/>
            <person name="Op den Camp H.J."/>
            <person name="Allen J.W."/>
            <person name="Keltjens J.T."/>
            <person name="Jetten M.S."/>
        </authorList>
    </citation>
    <scope>NUCLEOTIDE SEQUENCE [LARGE SCALE GENOMIC DNA]</scope>
    <source>
        <strain evidence="3">RU1</strain>
    </source>
</reference>
<dbReference type="InterPro" id="IPR041527">
    <property type="entry name" value="YhcG_N"/>
</dbReference>
<evidence type="ECO:0008006" key="5">
    <source>
        <dbReference type="Google" id="ProtNLM"/>
    </source>
</evidence>
<accession>A0A0M2UWP2</accession>
<name>A0A0M2UWP2_9BACT</name>
<organism evidence="3 4">
    <name type="scientific">Candidatus Brocadia fulgida</name>
    <dbReference type="NCBI Taxonomy" id="380242"/>
    <lineage>
        <taxon>Bacteria</taxon>
        <taxon>Pseudomonadati</taxon>
        <taxon>Planctomycetota</taxon>
        <taxon>Candidatus Brocadiia</taxon>
        <taxon>Candidatus Brocadiales</taxon>
        <taxon>Candidatus Brocadiaceae</taxon>
        <taxon>Candidatus Brocadia</taxon>
    </lineage>
</organism>
<sequence>MSEIVPPARQYAEFLANIKRTIQQARTRAYYGANKELIGLYWNIGREIAERQEREGWGKSVVERLSRDLREEFPGLSGYSSQNLWYMRQFYTEYRDYSNLQQLVGEIPWGQNLIILSKVKNIKEREFYLRLTIKSGWSRNVLLNQIKAKAYERQVMSNKQHNFTETLPEHIAQQANEAMKDVYMLDFLGVGKPVVEREMERRMVNKIRDVILELGYGFSFIGNQYRIKLNDKEYFIDLLFFHRKLRSLVAIELKAGSFQPEYAGKMNFYLNLLDDLVKEADENPSIGIILCADRDRVEVEYALRGIDKPVGVAEYVLTKKLPKNLIGKLPDSNVIEAEILKELGAERPLKSKPKMRKAKGKRK</sequence>
<comment type="caution">
    <text evidence="3">The sequence shown here is derived from an EMBL/GenBank/DDBJ whole genome shotgun (WGS) entry which is preliminary data.</text>
</comment>
<dbReference type="EMBL" id="LAQJ01000101">
    <property type="protein sequence ID" value="KKO20483.1"/>
    <property type="molecule type" value="Genomic_DNA"/>
</dbReference>
<protein>
    <recommendedName>
        <fullName evidence="5">DUF1016 domain-containing protein</fullName>
    </recommendedName>
</protein>
<dbReference type="Proteomes" id="UP000034954">
    <property type="component" value="Unassembled WGS sequence"/>
</dbReference>
<dbReference type="Gene3D" id="3.40.1350.10">
    <property type="match status" value="1"/>
</dbReference>
<evidence type="ECO:0000259" key="1">
    <source>
        <dbReference type="Pfam" id="PF06250"/>
    </source>
</evidence>
<evidence type="ECO:0000313" key="3">
    <source>
        <dbReference type="EMBL" id="KKO20483.1"/>
    </source>
</evidence>